<organism evidence="2 3">
    <name type="scientific">Carpinus fangiana</name>
    <dbReference type="NCBI Taxonomy" id="176857"/>
    <lineage>
        <taxon>Eukaryota</taxon>
        <taxon>Viridiplantae</taxon>
        <taxon>Streptophyta</taxon>
        <taxon>Embryophyta</taxon>
        <taxon>Tracheophyta</taxon>
        <taxon>Spermatophyta</taxon>
        <taxon>Magnoliopsida</taxon>
        <taxon>eudicotyledons</taxon>
        <taxon>Gunneridae</taxon>
        <taxon>Pentapetalae</taxon>
        <taxon>rosids</taxon>
        <taxon>fabids</taxon>
        <taxon>Fagales</taxon>
        <taxon>Betulaceae</taxon>
        <taxon>Carpinus</taxon>
    </lineage>
</organism>
<proteinExistence type="predicted"/>
<protein>
    <submittedName>
        <fullName evidence="2">Uncharacterized protein</fullName>
    </submittedName>
</protein>
<comment type="caution">
    <text evidence="2">The sequence shown here is derived from an EMBL/GenBank/DDBJ whole genome shotgun (WGS) entry which is preliminary data.</text>
</comment>
<gene>
    <name evidence="2" type="ORF">FH972_023524</name>
</gene>
<dbReference type="Proteomes" id="UP000327013">
    <property type="component" value="Unassembled WGS sequence"/>
</dbReference>
<feature type="region of interest" description="Disordered" evidence="1">
    <location>
        <begin position="75"/>
        <end position="99"/>
    </location>
</feature>
<evidence type="ECO:0000313" key="3">
    <source>
        <dbReference type="Proteomes" id="UP000327013"/>
    </source>
</evidence>
<keyword evidence="3" id="KW-1185">Reference proteome</keyword>
<evidence type="ECO:0000313" key="2">
    <source>
        <dbReference type="EMBL" id="KAB8349498.1"/>
    </source>
</evidence>
<dbReference type="AlphaFoldDB" id="A0A5N6KVX0"/>
<sequence>MQCATVAATVAAASACDYYISLRRSFVRGHQARSAAYVLVRRVPWSRAKGSSRADSFNGALLGCGDRNGVARGNDAGQRHASTQEPYWHEHRHPLGSHGGRMAEQRLTAAGITEARTRVAADPVTPHTVDCSAGVRFSGPPHDYPRAIWPPD</sequence>
<evidence type="ECO:0000256" key="1">
    <source>
        <dbReference type="SAM" id="MobiDB-lite"/>
    </source>
</evidence>
<accession>A0A5N6KVX0</accession>
<feature type="region of interest" description="Disordered" evidence="1">
    <location>
        <begin position="125"/>
        <end position="152"/>
    </location>
</feature>
<reference evidence="2 3" key="1">
    <citation type="submission" date="2019-06" db="EMBL/GenBank/DDBJ databases">
        <title>A chromosomal-level reference genome of Carpinus fangiana (Coryloideae, Betulaceae).</title>
        <authorList>
            <person name="Yang X."/>
            <person name="Wang Z."/>
            <person name="Zhang L."/>
            <person name="Hao G."/>
            <person name="Liu J."/>
            <person name="Yang Y."/>
        </authorList>
    </citation>
    <scope>NUCLEOTIDE SEQUENCE [LARGE SCALE GENOMIC DNA]</scope>
    <source>
        <strain evidence="2">Cfa_2016G</strain>
        <tissue evidence="2">Leaf</tissue>
    </source>
</reference>
<dbReference type="EMBL" id="VIBQ01000014">
    <property type="protein sequence ID" value="KAB8349498.1"/>
    <property type="molecule type" value="Genomic_DNA"/>
</dbReference>
<name>A0A5N6KVX0_9ROSI</name>